<gene>
    <name evidence="1" type="ORF">Achr_e970</name>
</gene>
<name>A0A0C4WLN0_9GAMM</name>
<evidence type="ECO:0000313" key="2">
    <source>
        <dbReference type="Proteomes" id="UP000068210"/>
    </source>
</evidence>
<dbReference type="EMBL" id="CP010420">
    <property type="protein sequence ID" value="AJE23688.1"/>
    <property type="molecule type" value="Genomic_DNA"/>
</dbReference>
<reference evidence="1 2" key="1">
    <citation type="journal article" date="2015" name="PLoS ONE">
        <title>Azotobacter Genomes: The Genome of Azotobacter chroococcum NCIMB 8003 (ATCC 4412).</title>
        <authorList>
            <person name="Robson R.L."/>
            <person name="Jones R."/>
            <person name="Robson R.M."/>
            <person name="Schwartz A."/>
            <person name="Richardson T.H."/>
        </authorList>
    </citation>
    <scope>NUCLEOTIDE SEQUENCE [LARGE SCALE GENOMIC DNA]</scope>
    <source>
        <strain evidence="1 2">NCIMB 8003</strain>
        <plasmid evidence="2">Plasmid pAcX50e</plasmid>
    </source>
</reference>
<dbReference type="RefSeq" id="WP_040107228.1">
    <property type="nucleotide sequence ID" value="NZ_CP010420.1"/>
</dbReference>
<keyword evidence="1" id="KW-0614">Plasmid</keyword>
<accession>A0A0C4WLN0</accession>
<sequence>MLHLHIGFPAGKYSAACIEEPSRPEWPPHPSRIYSALVAAAYASDRQPSACERNLLLALEQAEPPSLAFPEADTAAGATSYVPVNDLPSRFGPKSYGPLLPNRQPRHFPVAYLLGEPEIVLSWAFDLDREELRLLDQLAARMTHLGTSHSLVVARFTCSEPKPLACYAASPYGDLSLRVPLPGRLQELDEVYAQCGGSPRRPQPLYEDFVTYARLAGGPIQVHHSAYEWLAFRLKGCTWGADTAHSLGKSLRRAIMSLLDAQAPAAVHGHAAEQLHIAWLPLPEVGHPRAEGRIRGMGIALPNGLSRQERALTLAALARLPFLRLPDGQVAELEPVIDGPHTLRTLCPKTWTGFSPCWSSVTPVVLDRPPKRFESSRVIQALVESLVNAGFPAPLSVTLSQTSDFEGGPSVRRIPTRLPRTHARVVFAEPVQGPVIAGRWKYFGTGLFRPTPEEFLS</sequence>
<dbReference type="HOGENOM" id="CLU_567281_0_0_6"/>
<protein>
    <submittedName>
        <fullName evidence="1">CRISPR-associated protein</fullName>
    </submittedName>
</protein>
<proteinExistence type="predicted"/>
<dbReference type="InterPro" id="IPR019089">
    <property type="entry name" value="Cas_GSU0054"/>
</dbReference>
<dbReference type="AlphaFoldDB" id="A0A0C4WLN0"/>
<dbReference type="NCBIfam" id="TIGR02165">
    <property type="entry name" value="cas5_6_GSU0054"/>
    <property type="match status" value="1"/>
</dbReference>
<dbReference type="Pfam" id="PF09609">
    <property type="entry name" value="Cas_GSU0054"/>
    <property type="match status" value="1"/>
</dbReference>
<keyword evidence="2" id="KW-1185">Reference proteome</keyword>
<dbReference type="Proteomes" id="UP000068210">
    <property type="component" value="Plasmid pAcX50e"/>
</dbReference>
<geneLocation type="plasmid" evidence="1 2">
    <name>pAcX50e</name>
</geneLocation>
<evidence type="ECO:0000313" key="1">
    <source>
        <dbReference type="EMBL" id="AJE23688.1"/>
    </source>
</evidence>
<dbReference type="KEGG" id="acx:Achr_e970"/>
<organism evidence="1 2">
    <name type="scientific">Azotobacter chroococcum NCIMB 8003</name>
    <dbReference type="NCBI Taxonomy" id="1328314"/>
    <lineage>
        <taxon>Bacteria</taxon>
        <taxon>Pseudomonadati</taxon>
        <taxon>Pseudomonadota</taxon>
        <taxon>Gammaproteobacteria</taxon>
        <taxon>Pseudomonadales</taxon>
        <taxon>Pseudomonadaceae</taxon>
        <taxon>Azotobacter</taxon>
    </lineage>
</organism>